<proteinExistence type="predicted"/>
<feature type="region of interest" description="Disordered" evidence="1">
    <location>
        <begin position="383"/>
        <end position="414"/>
    </location>
</feature>
<dbReference type="AlphaFoldDB" id="A0A834L7D8"/>
<dbReference type="PANTHER" id="PTHR31704">
    <property type="entry name" value="MYB/SANT-LIKE DNA-BINDING DOMAIN PROTEIN-RELATED"/>
    <property type="match status" value="1"/>
</dbReference>
<dbReference type="PANTHER" id="PTHR31704:SF37">
    <property type="entry name" value="HEAT SHOCK PROTEIN"/>
    <property type="match status" value="1"/>
</dbReference>
<reference evidence="3" key="1">
    <citation type="submission" date="2019-11" db="EMBL/GenBank/DDBJ databases">
        <authorList>
            <person name="Liu Y."/>
            <person name="Hou J."/>
            <person name="Li T.-Q."/>
            <person name="Guan C.-H."/>
            <person name="Wu X."/>
            <person name="Wu H.-Z."/>
            <person name="Ling F."/>
            <person name="Zhang R."/>
            <person name="Shi X.-G."/>
            <person name="Ren J.-P."/>
            <person name="Chen E.-F."/>
            <person name="Sun J.-M."/>
        </authorList>
    </citation>
    <scope>NUCLEOTIDE SEQUENCE</scope>
    <source>
        <strain evidence="3">Adult_tree_wgs_1</strain>
        <tissue evidence="3">Leaves</tissue>
    </source>
</reference>
<dbReference type="Proteomes" id="UP000626092">
    <property type="component" value="Unassembled WGS sequence"/>
</dbReference>
<feature type="region of interest" description="Disordered" evidence="1">
    <location>
        <begin position="1"/>
        <end position="25"/>
    </location>
</feature>
<keyword evidence="4" id="KW-1185">Reference proteome</keyword>
<protein>
    <recommendedName>
        <fullName evidence="2">Myb/SANT-like domain-containing protein</fullName>
    </recommendedName>
</protein>
<feature type="compositionally biased region" description="Polar residues" evidence="1">
    <location>
        <begin position="200"/>
        <end position="209"/>
    </location>
</feature>
<dbReference type="EMBL" id="WJXA01000012">
    <property type="protein sequence ID" value="KAF7125086.1"/>
    <property type="molecule type" value="Genomic_DNA"/>
</dbReference>
<gene>
    <name evidence="3" type="ORF">RHSIM_Rhsim12G0127300</name>
</gene>
<dbReference type="InterPro" id="IPR024752">
    <property type="entry name" value="Myb/SANT-like_dom"/>
</dbReference>
<evidence type="ECO:0000256" key="1">
    <source>
        <dbReference type="SAM" id="MobiDB-lite"/>
    </source>
</evidence>
<evidence type="ECO:0000313" key="3">
    <source>
        <dbReference type="EMBL" id="KAF7125086.1"/>
    </source>
</evidence>
<evidence type="ECO:0000259" key="2">
    <source>
        <dbReference type="Pfam" id="PF12776"/>
    </source>
</evidence>
<comment type="caution">
    <text evidence="3">The sequence shown here is derived from an EMBL/GenBank/DDBJ whole genome shotgun (WGS) entry which is preliminary data.</text>
</comment>
<accession>A0A834L7D8</accession>
<feature type="region of interest" description="Disordered" evidence="1">
    <location>
        <begin position="170"/>
        <end position="242"/>
    </location>
</feature>
<organism evidence="3 4">
    <name type="scientific">Rhododendron simsii</name>
    <name type="common">Sims's rhododendron</name>
    <dbReference type="NCBI Taxonomy" id="118357"/>
    <lineage>
        <taxon>Eukaryota</taxon>
        <taxon>Viridiplantae</taxon>
        <taxon>Streptophyta</taxon>
        <taxon>Embryophyta</taxon>
        <taxon>Tracheophyta</taxon>
        <taxon>Spermatophyta</taxon>
        <taxon>Magnoliopsida</taxon>
        <taxon>eudicotyledons</taxon>
        <taxon>Gunneridae</taxon>
        <taxon>Pentapetalae</taxon>
        <taxon>asterids</taxon>
        <taxon>Ericales</taxon>
        <taxon>Ericaceae</taxon>
        <taxon>Ericoideae</taxon>
        <taxon>Rhodoreae</taxon>
        <taxon>Rhododendron</taxon>
    </lineage>
</organism>
<dbReference type="OrthoDB" id="4955136at2759"/>
<feature type="compositionally biased region" description="Pro residues" evidence="1">
    <location>
        <begin position="397"/>
        <end position="414"/>
    </location>
</feature>
<dbReference type="Pfam" id="PF12776">
    <property type="entry name" value="Myb_DNA-bind_3"/>
    <property type="match status" value="1"/>
</dbReference>
<name>A0A834L7D8_RHOSS</name>
<feature type="compositionally biased region" description="Gly residues" evidence="1">
    <location>
        <begin position="1"/>
        <end position="10"/>
    </location>
</feature>
<evidence type="ECO:0000313" key="4">
    <source>
        <dbReference type="Proteomes" id="UP000626092"/>
    </source>
</evidence>
<feature type="domain" description="Myb/SANT-like" evidence="2">
    <location>
        <begin position="36"/>
        <end position="132"/>
    </location>
</feature>
<sequence length="414" mass="46189">MVSPRGGQGMGTRTSPRKGVLQSSQLSNRNVLDRAKWTPSLTRCLLEACAEEIDKFGRALIGFSSQGWQHIVQAFAMKTGTMICKKEQLKNKYDRLKEEWKAWILVAKDTSQTGLGRDPDTGAITGPQHWWASMIARNSNVAKFKDKGLKHEELMDRVFRDVTCMGNEAMFPGDSADNVAEGSDESNGPPGRDGSVPHANESNETTTPVSRKGKQPVGQTSKLGSGSGAQKRKFTETSDYDSGSIAHSLDRFKLTPSIIIKRPGRWGVDDCVKRIKTLPFFENEGENEDFFIWACSIFGKQQDKIDVFCEVETTRYMIKWLQVEHASAVRKYFKAPPAKRGLQPPPFPPYPLQNRVPLSPQGFAGFPEGEVYRPFPLSRPPFPPGYEAFRHESEPLPQGPPFPQGPQFPPGSYH</sequence>